<sequence>MRKKGNTVLAGLIICLLLVFLAAAGKLFGAYLKYQKGDVSYEKLQEYVQEPEEEESPESEKEKEEPKNRYLEIDFAGLKAVNPDVIAWIQIPALDISYPVVQGKDNAYYLHHLFSGESNINGSIFVDCHNQPDFTDQNTIVYGHNMKNGSMFGTLDKYQDKELFEQHPEFYLYLPDKILKYRIFSCYAGRTGSEGYRYHFPEAEDFQTFLDTVSSYRDYDTGTELSATDRIVTLSTCVNSRRNYRYLVHGKLSSEIITEE</sequence>
<evidence type="ECO:0000256" key="3">
    <source>
        <dbReference type="SAM" id="MobiDB-lite"/>
    </source>
</evidence>
<evidence type="ECO:0000313" key="4">
    <source>
        <dbReference type="EMBL" id="CUM69930.1"/>
    </source>
</evidence>
<evidence type="ECO:0000256" key="1">
    <source>
        <dbReference type="ARBA" id="ARBA00022801"/>
    </source>
</evidence>
<dbReference type="Proteomes" id="UP000095598">
    <property type="component" value="Unassembled WGS sequence"/>
</dbReference>
<dbReference type="AlphaFoldDB" id="A0A173QWB6"/>
<evidence type="ECO:0000256" key="2">
    <source>
        <dbReference type="PIRSR" id="PIRSR605754-1"/>
    </source>
</evidence>
<proteinExistence type="predicted"/>
<feature type="active site" description="Proton donor/acceptor" evidence="2">
    <location>
        <position position="144"/>
    </location>
</feature>
<dbReference type="Gene3D" id="2.40.260.10">
    <property type="entry name" value="Sortase"/>
    <property type="match status" value="1"/>
</dbReference>
<name>A0A173QWB6_ANAHA</name>
<dbReference type="GO" id="GO:0016787">
    <property type="term" value="F:hydrolase activity"/>
    <property type="evidence" value="ECO:0007669"/>
    <property type="project" value="UniProtKB-KW"/>
</dbReference>
<dbReference type="InterPro" id="IPR023365">
    <property type="entry name" value="Sortase_dom-sf"/>
</dbReference>
<accession>A0A173QWB6</accession>
<dbReference type="RefSeq" id="WP_005333383.1">
    <property type="nucleotide sequence ID" value="NZ_CYXT01000001.1"/>
</dbReference>
<dbReference type="InterPro" id="IPR009835">
    <property type="entry name" value="SrtB"/>
</dbReference>
<dbReference type="Pfam" id="PF04203">
    <property type="entry name" value="Sortase"/>
    <property type="match status" value="1"/>
</dbReference>
<feature type="active site" description="Acyl-thioester intermediate" evidence="2">
    <location>
        <position position="237"/>
    </location>
</feature>
<dbReference type="NCBIfam" id="TIGR03064">
    <property type="entry name" value="sortase_srtB"/>
    <property type="match status" value="1"/>
</dbReference>
<organism evidence="4 5">
    <name type="scientific">Anaerostipes hadrus</name>
    <dbReference type="NCBI Taxonomy" id="649756"/>
    <lineage>
        <taxon>Bacteria</taxon>
        <taxon>Bacillati</taxon>
        <taxon>Bacillota</taxon>
        <taxon>Clostridia</taxon>
        <taxon>Lachnospirales</taxon>
        <taxon>Lachnospiraceae</taxon>
        <taxon>Anaerostipes</taxon>
    </lineage>
</organism>
<feature type="region of interest" description="Disordered" evidence="3">
    <location>
        <begin position="48"/>
        <end position="67"/>
    </location>
</feature>
<dbReference type="SUPFAM" id="SSF63817">
    <property type="entry name" value="Sortase"/>
    <property type="match status" value="1"/>
</dbReference>
<gene>
    <name evidence="4" type="ORF">ERS852425_00091</name>
</gene>
<keyword evidence="1" id="KW-0378">Hydrolase</keyword>
<dbReference type="InterPro" id="IPR005754">
    <property type="entry name" value="Sortase"/>
</dbReference>
<protein>
    <submittedName>
        <fullName evidence="4">Sortase (Surface protein transpeptidase)</fullName>
    </submittedName>
</protein>
<dbReference type="GeneID" id="92823395"/>
<evidence type="ECO:0000313" key="5">
    <source>
        <dbReference type="Proteomes" id="UP000095598"/>
    </source>
</evidence>
<feature type="compositionally biased region" description="Basic and acidic residues" evidence="3">
    <location>
        <begin position="58"/>
        <end position="67"/>
    </location>
</feature>
<dbReference type="EMBL" id="CYXT01000001">
    <property type="protein sequence ID" value="CUM69930.1"/>
    <property type="molecule type" value="Genomic_DNA"/>
</dbReference>
<reference evidence="4 5" key="1">
    <citation type="submission" date="2015-09" db="EMBL/GenBank/DDBJ databases">
        <authorList>
            <consortium name="Pathogen Informatics"/>
        </authorList>
    </citation>
    <scope>NUCLEOTIDE SEQUENCE [LARGE SCALE GENOMIC DNA]</scope>
    <source>
        <strain evidence="4 5">2789STDY5608868</strain>
    </source>
</reference>
<dbReference type="CDD" id="cd05826">
    <property type="entry name" value="Sortase_B"/>
    <property type="match status" value="1"/>
</dbReference>